<reference evidence="5" key="1">
    <citation type="submission" date="2017-03" db="EMBL/GenBank/DDBJ databases">
        <title>Genomes of endolithic fungi from Antarctica.</title>
        <authorList>
            <person name="Coleine C."/>
            <person name="Masonjones S."/>
            <person name="Stajich J.E."/>
        </authorList>
    </citation>
    <scope>NUCLEOTIDE SEQUENCE [LARGE SCALE GENOMIC DNA]</scope>
    <source>
        <strain evidence="5">CCFEE 5527</strain>
    </source>
</reference>
<dbReference type="GO" id="GO:0001716">
    <property type="term" value="F:L-amino-acid oxidase activity"/>
    <property type="evidence" value="ECO:0007669"/>
    <property type="project" value="TreeGrafter"/>
</dbReference>
<dbReference type="Pfam" id="PF01593">
    <property type="entry name" value="Amino_oxidase"/>
    <property type="match status" value="1"/>
</dbReference>
<feature type="signal peptide" evidence="2">
    <location>
        <begin position="1"/>
        <end position="18"/>
    </location>
</feature>
<dbReference type="InParanoid" id="A0A1V8TI70"/>
<evidence type="ECO:0000313" key="4">
    <source>
        <dbReference type="EMBL" id="OQO11056.1"/>
    </source>
</evidence>
<keyword evidence="2" id="KW-0732">Signal</keyword>
<dbReference type="Gene3D" id="3.90.660.10">
    <property type="match status" value="1"/>
</dbReference>
<dbReference type="OrthoDB" id="7777654at2759"/>
<dbReference type="AlphaFoldDB" id="A0A1V8TI70"/>
<dbReference type="Gene3D" id="3.50.50.60">
    <property type="entry name" value="FAD/NAD(P)-binding domain"/>
    <property type="match status" value="1"/>
</dbReference>
<gene>
    <name evidence="4" type="ORF">B0A48_05311</name>
</gene>
<dbReference type="InterPro" id="IPR050281">
    <property type="entry name" value="Flavin_monoamine_oxidase"/>
</dbReference>
<accession>A0A1V8TI70</accession>
<protein>
    <recommendedName>
        <fullName evidence="3">Amine oxidase domain-containing protein</fullName>
    </recommendedName>
</protein>
<feature type="region of interest" description="Disordered" evidence="1">
    <location>
        <begin position="287"/>
        <end position="306"/>
    </location>
</feature>
<evidence type="ECO:0000259" key="3">
    <source>
        <dbReference type="Pfam" id="PF01593"/>
    </source>
</evidence>
<evidence type="ECO:0000313" key="5">
    <source>
        <dbReference type="Proteomes" id="UP000192596"/>
    </source>
</evidence>
<name>A0A1V8TI70_9PEZI</name>
<feature type="domain" description="Amine oxidase" evidence="3">
    <location>
        <begin position="183"/>
        <end position="661"/>
    </location>
</feature>
<keyword evidence="5" id="KW-1185">Reference proteome</keyword>
<dbReference type="PANTHER" id="PTHR10742">
    <property type="entry name" value="FLAVIN MONOAMINE OXIDASE"/>
    <property type="match status" value="1"/>
</dbReference>
<dbReference type="PANTHER" id="PTHR10742:SF382">
    <property type="entry name" value="AMINE OXIDASE DOMAIN-CONTAINING PROTEIN"/>
    <property type="match status" value="1"/>
</dbReference>
<organism evidence="4 5">
    <name type="scientific">Cryoendolithus antarcticus</name>
    <dbReference type="NCBI Taxonomy" id="1507870"/>
    <lineage>
        <taxon>Eukaryota</taxon>
        <taxon>Fungi</taxon>
        <taxon>Dikarya</taxon>
        <taxon>Ascomycota</taxon>
        <taxon>Pezizomycotina</taxon>
        <taxon>Dothideomycetes</taxon>
        <taxon>Dothideomycetidae</taxon>
        <taxon>Cladosporiales</taxon>
        <taxon>Cladosporiaceae</taxon>
        <taxon>Cryoendolithus</taxon>
    </lineage>
</organism>
<feature type="chain" id="PRO_5012709279" description="Amine oxidase domain-containing protein" evidence="2">
    <location>
        <begin position="19"/>
        <end position="686"/>
    </location>
</feature>
<dbReference type="SUPFAM" id="SSF54373">
    <property type="entry name" value="FAD-linked reductases, C-terminal domain"/>
    <property type="match status" value="1"/>
</dbReference>
<dbReference type="InterPro" id="IPR002937">
    <property type="entry name" value="Amino_oxidase"/>
</dbReference>
<dbReference type="STRING" id="1507870.A0A1V8TI70"/>
<sequence length="686" mass="75718">MLVKSITALVASASIVRATAIRPLDPITFQDGIVAEAGGMQNVHITYNAPLNGELAVHYGPCQAVSASDCHYALGRTHVGDHLLARRHAAHPAQRPGKFVWLPPVDIITDGCLHAFSGDVLVGRSTPVTVKHRKQRRWTAAADIMDAEGPWFDGVAHLQEKEPDAVFVAAAKSKSIGILGGGMSGLMTAHLLDSVGFHDWKIIEASGRIGGRVHTSYLNGTKPEDYQYQEMGPMRFPVSITYPETNDTIQILDHRMVFQLADVLNAQNGPDYAVKFIKWIQASANAPSSTSTRRPDGTVPGSAEVKADPSYRSNATLAYVNATEVAEASDAYDTWTNLDETKIAEIATNVYQAHKAAVEDGYFDFSEAGYLRYKLGYSKNTTDLVDDITDNSPNWLYDSVYFSATDWRTIDKGLSQLPRAFGPQVLNRTMFHTSVQGMKYNSTTEKVTIQYRNKTLFAVAPETMSFDYAIVAVPFSKVRLWNPMPAYTSLLTRAISRLNYDPSCKVALHYKTRFWEHLEYPIIGGCGSSNIPGIGSVCYPAYTLNATGPGVILASYASGTPARSLGALTEEQHVALVQRAMIEIHGDVAREQYTGAYDRICWENNEFQAGAWCGPEVGQQDLYLPAYFHTEQHTVFVGEHTSYTHAWIWSALESAVRGTAQLLLDMGLVDEAKEITEFWMARWITM</sequence>
<comment type="caution">
    <text evidence="4">The sequence shown here is derived from an EMBL/GenBank/DDBJ whole genome shotgun (WGS) entry which is preliminary data.</text>
</comment>
<dbReference type="Gene3D" id="1.20.1440.240">
    <property type="match status" value="1"/>
</dbReference>
<evidence type="ECO:0000256" key="1">
    <source>
        <dbReference type="SAM" id="MobiDB-lite"/>
    </source>
</evidence>
<dbReference type="EMBL" id="NAJO01000007">
    <property type="protein sequence ID" value="OQO11056.1"/>
    <property type="molecule type" value="Genomic_DNA"/>
</dbReference>
<proteinExistence type="predicted"/>
<evidence type="ECO:0000256" key="2">
    <source>
        <dbReference type="SAM" id="SignalP"/>
    </source>
</evidence>
<dbReference type="GO" id="GO:0009063">
    <property type="term" value="P:amino acid catabolic process"/>
    <property type="evidence" value="ECO:0007669"/>
    <property type="project" value="TreeGrafter"/>
</dbReference>
<dbReference type="InterPro" id="IPR036188">
    <property type="entry name" value="FAD/NAD-bd_sf"/>
</dbReference>
<dbReference type="Proteomes" id="UP000192596">
    <property type="component" value="Unassembled WGS sequence"/>
</dbReference>
<dbReference type="SUPFAM" id="SSF51905">
    <property type="entry name" value="FAD/NAD(P)-binding domain"/>
    <property type="match status" value="1"/>
</dbReference>